<evidence type="ECO:0000256" key="3">
    <source>
        <dbReference type="ARBA" id="ARBA00004496"/>
    </source>
</evidence>
<keyword evidence="16" id="KW-0479">Metal-binding</keyword>
<evidence type="ECO:0000256" key="12">
    <source>
        <dbReference type="ARBA" id="ARBA00022958"/>
    </source>
</evidence>
<dbReference type="EC" id="2.7.1.33" evidence="6 16"/>
<keyword evidence="9 16" id="KW-0547">Nucleotide-binding</keyword>
<comment type="pathway">
    <text evidence="4 16">Cofactor biosynthesis; coenzyme A biosynthesis; CoA from (R)-pantothenate: step 1/5.</text>
</comment>
<evidence type="ECO:0000256" key="1">
    <source>
        <dbReference type="ARBA" id="ARBA00001206"/>
    </source>
</evidence>
<feature type="binding site" evidence="16">
    <location>
        <position position="123"/>
    </location>
    <ligand>
        <name>substrate</name>
    </ligand>
</feature>
<keyword evidence="8 16" id="KW-0808">Transferase</keyword>
<accession>A0A4Q7EG46</accession>
<evidence type="ECO:0000256" key="11">
    <source>
        <dbReference type="ARBA" id="ARBA00022840"/>
    </source>
</evidence>
<keyword evidence="12 16" id="KW-0630">Potassium</keyword>
<evidence type="ECO:0000256" key="10">
    <source>
        <dbReference type="ARBA" id="ARBA00022777"/>
    </source>
</evidence>
<dbReference type="Pfam" id="PF03309">
    <property type="entry name" value="Pan_kinase"/>
    <property type="match status" value="1"/>
</dbReference>
<feature type="binding site" evidence="16">
    <location>
        <position position="204"/>
    </location>
    <ligand>
        <name>substrate</name>
    </ligand>
</feature>
<name>A0A4Q7EG46_9CYAN</name>
<comment type="cofactor">
    <cofactor evidence="2">
        <name>K(+)</name>
        <dbReference type="ChEBI" id="CHEBI:29103"/>
    </cofactor>
</comment>
<feature type="active site" description="Proton acceptor" evidence="16">
    <location>
        <position position="129"/>
    </location>
</feature>
<dbReference type="InterPro" id="IPR004619">
    <property type="entry name" value="Type_III_PanK"/>
</dbReference>
<feature type="binding site" evidence="16">
    <location>
        <begin position="18"/>
        <end position="25"/>
    </location>
    <ligand>
        <name>ATP</name>
        <dbReference type="ChEBI" id="CHEBI:30616"/>
    </ligand>
</feature>
<gene>
    <name evidence="16" type="primary">coaX</name>
    <name evidence="17" type="ORF">DYY88_02975</name>
</gene>
<dbReference type="InterPro" id="IPR043129">
    <property type="entry name" value="ATPase_NBD"/>
</dbReference>
<comment type="subcellular location">
    <subcellularLocation>
        <location evidence="3 16">Cytoplasm</location>
    </subcellularLocation>
</comment>
<dbReference type="GO" id="GO:0046872">
    <property type="term" value="F:metal ion binding"/>
    <property type="evidence" value="ECO:0007669"/>
    <property type="project" value="UniProtKB-KW"/>
</dbReference>
<dbReference type="NCBIfam" id="NF009871">
    <property type="entry name" value="PRK13331.1"/>
    <property type="match status" value="1"/>
</dbReference>
<evidence type="ECO:0000256" key="16">
    <source>
        <dbReference type="HAMAP-Rule" id="MF_01274"/>
    </source>
</evidence>
<proteinExistence type="inferred from homology"/>
<evidence type="ECO:0000256" key="13">
    <source>
        <dbReference type="ARBA" id="ARBA00022993"/>
    </source>
</evidence>
<dbReference type="RefSeq" id="WP_044150913.1">
    <property type="nucleotide sequence ID" value="NZ_QVFV01000001.1"/>
</dbReference>
<sequence>MPSSSSASSSAAPWLGLVVGNTRLHWGLFYQQQWQAVWHTPHLTAPQVAALIDQQFDLAAWRSLQLLDQDTLDELAPLTAIATSPSPLRLYGASVVPAQTALWQSYSGFREVTLADIPLANLYPSLGIDRALNLLGAGDRYGWPILVIDAGTALTFTAGTAERFIGGAILPGLTTQFATLAANTANLPTAHLPTALPSRWASNTAAAIHSGVIYGTLATLTDYLQAWQQEYPTGYVVLTGGDGSRLYQWWQQHHQKTPGMAVEPHLTFFGLSRLQPALLATDPQF</sequence>
<dbReference type="HAMAP" id="MF_01274">
    <property type="entry name" value="Pantothen_kinase_3"/>
    <property type="match status" value="1"/>
</dbReference>
<dbReference type="NCBIfam" id="TIGR00671">
    <property type="entry name" value="baf"/>
    <property type="match status" value="1"/>
</dbReference>
<organism evidence="17 18">
    <name type="scientific">Leptolyngbya iicbica LK</name>
    <dbReference type="NCBI Taxonomy" id="2294035"/>
    <lineage>
        <taxon>Bacteria</taxon>
        <taxon>Bacillati</taxon>
        <taxon>Cyanobacteriota</taxon>
        <taxon>Cyanophyceae</taxon>
        <taxon>Leptolyngbyales</taxon>
        <taxon>Leptolyngbyaceae</taxon>
        <taxon>Leptolyngbya group</taxon>
        <taxon>Leptolyngbya</taxon>
        <taxon>Leptolyngbya iicbica</taxon>
    </lineage>
</organism>
<comment type="cofactor">
    <cofactor evidence="16">
        <name>NH4(+)</name>
        <dbReference type="ChEBI" id="CHEBI:28938"/>
    </cofactor>
    <cofactor evidence="16">
        <name>K(+)</name>
        <dbReference type="ChEBI" id="CHEBI:29103"/>
    </cofactor>
    <text evidence="16">A monovalent cation. Ammonium or potassium.</text>
</comment>
<keyword evidence="7 16" id="KW-0963">Cytoplasm</keyword>
<evidence type="ECO:0000256" key="5">
    <source>
        <dbReference type="ARBA" id="ARBA00011738"/>
    </source>
</evidence>
<dbReference type="Proteomes" id="UP000292459">
    <property type="component" value="Unassembled WGS sequence"/>
</dbReference>
<reference evidence="17 18" key="1">
    <citation type="submission" date="2018-11" db="EMBL/GenBank/DDBJ databases">
        <title>Whole genome sequencing of an environmental sample.</title>
        <authorList>
            <person name="Sarangi A.N."/>
            <person name="Singh D."/>
            <person name="Tripathy S."/>
        </authorList>
    </citation>
    <scope>NUCLEOTIDE SEQUENCE [LARGE SCALE GENOMIC DNA]</scope>
    <source>
        <strain evidence="17 18">Lakshadweep</strain>
    </source>
</reference>
<evidence type="ECO:0000256" key="6">
    <source>
        <dbReference type="ARBA" id="ARBA00012102"/>
    </source>
</evidence>
<dbReference type="Gene3D" id="3.30.420.40">
    <property type="match status" value="1"/>
</dbReference>
<comment type="function">
    <text evidence="16">Catalyzes the phosphorylation of pantothenate (Pan), the first step in CoA biosynthesis.</text>
</comment>
<dbReference type="GO" id="GO:0005524">
    <property type="term" value="F:ATP binding"/>
    <property type="evidence" value="ECO:0007669"/>
    <property type="project" value="UniProtKB-UniRule"/>
</dbReference>
<evidence type="ECO:0000256" key="15">
    <source>
        <dbReference type="ARBA" id="ARBA00040883"/>
    </source>
</evidence>
<comment type="similarity">
    <text evidence="14 16">Belongs to the type III pantothenate kinase family.</text>
</comment>
<keyword evidence="18" id="KW-1185">Reference proteome</keyword>
<evidence type="ECO:0000256" key="2">
    <source>
        <dbReference type="ARBA" id="ARBA00001958"/>
    </source>
</evidence>
<feature type="binding site" evidence="16">
    <location>
        <position position="149"/>
    </location>
    <ligand>
        <name>K(+)</name>
        <dbReference type="ChEBI" id="CHEBI:29103"/>
    </ligand>
</feature>
<dbReference type="PANTHER" id="PTHR34265">
    <property type="entry name" value="TYPE III PANTOTHENATE KINASE"/>
    <property type="match status" value="1"/>
</dbReference>
<dbReference type="GO" id="GO:0005737">
    <property type="term" value="C:cytoplasm"/>
    <property type="evidence" value="ECO:0007669"/>
    <property type="project" value="UniProtKB-SubCell"/>
</dbReference>
<comment type="subunit">
    <text evidence="5 16">Homodimer.</text>
</comment>
<dbReference type="GO" id="GO:0015937">
    <property type="term" value="P:coenzyme A biosynthetic process"/>
    <property type="evidence" value="ECO:0007669"/>
    <property type="project" value="UniProtKB-UniRule"/>
</dbReference>
<evidence type="ECO:0000256" key="8">
    <source>
        <dbReference type="ARBA" id="ARBA00022679"/>
    </source>
</evidence>
<keyword evidence="13 16" id="KW-0173">Coenzyme A biosynthesis</keyword>
<evidence type="ECO:0000313" key="18">
    <source>
        <dbReference type="Proteomes" id="UP000292459"/>
    </source>
</evidence>
<dbReference type="EMBL" id="QVFV01000001">
    <property type="protein sequence ID" value="RZM82232.1"/>
    <property type="molecule type" value="Genomic_DNA"/>
</dbReference>
<evidence type="ECO:0000256" key="4">
    <source>
        <dbReference type="ARBA" id="ARBA00005225"/>
    </source>
</evidence>
<dbReference type="AlphaFoldDB" id="A0A4Q7EG46"/>
<comment type="caution">
    <text evidence="17">The sequence shown here is derived from an EMBL/GenBank/DDBJ whole genome shotgun (WGS) entry which is preliminary data.</text>
</comment>
<dbReference type="CDD" id="cd24015">
    <property type="entry name" value="ASKHA_NBD_PanK-III"/>
    <property type="match status" value="1"/>
</dbReference>
<feature type="binding site" evidence="16">
    <location>
        <begin position="127"/>
        <end position="130"/>
    </location>
    <ligand>
        <name>substrate</name>
    </ligand>
</feature>
<evidence type="ECO:0000256" key="9">
    <source>
        <dbReference type="ARBA" id="ARBA00022741"/>
    </source>
</evidence>
<evidence type="ECO:0000256" key="7">
    <source>
        <dbReference type="ARBA" id="ARBA00022490"/>
    </source>
</evidence>
<dbReference type="PANTHER" id="PTHR34265:SF1">
    <property type="entry name" value="TYPE III PANTOTHENATE KINASE"/>
    <property type="match status" value="1"/>
</dbReference>
<keyword evidence="11 16" id="KW-0067">ATP-binding</keyword>
<evidence type="ECO:0000313" key="17">
    <source>
        <dbReference type="EMBL" id="RZM82232.1"/>
    </source>
</evidence>
<evidence type="ECO:0000256" key="14">
    <source>
        <dbReference type="ARBA" id="ARBA00038036"/>
    </source>
</evidence>
<protein>
    <recommendedName>
        <fullName evidence="15 16">Type III pantothenate kinase</fullName>
        <ecNumber evidence="6 16">2.7.1.33</ecNumber>
    </recommendedName>
    <alternativeName>
        <fullName evidence="16">PanK-III</fullName>
    </alternativeName>
    <alternativeName>
        <fullName evidence="16">Pantothenic acid kinase</fullName>
    </alternativeName>
</protein>
<dbReference type="SUPFAM" id="SSF53067">
    <property type="entry name" value="Actin-like ATPase domain"/>
    <property type="match status" value="1"/>
</dbReference>
<keyword evidence="10 16" id="KW-0418">Kinase</keyword>
<feature type="binding site" evidence="16">
    <location>
        <position position="152"/>
    </location>
    <ligand>
        <name>ATP</name>
        <dbReference type="ChEBI" id="CHEBI:30616"/>
    </ligand>
</feature>
<comment type="catalytic activity">
    <reaction evidence="1 16">
        <text>(R)-pantothenate + ATP = (R)-4'-phosphopantothenate + ADP + H(+)</text>
        <dbReference type="Rhea" id="RHEA:16373"/>
        <dbReference type="ChEBI" id="CHEBI:10986"/>
        <dbReference type="ChEBI" id="CHEBI:15378"/>
        <dbReference type="ChEBI" id="CHEBI:29032"/>
        <dbReference type="ChEBI" id="CHEBI:30616"/>
        <dbReference type="ChEBI" id="CHEBI:456216"/>
        <dbReference type="EC" id="2.7.1.33"/>
    </reaction>
</comment>
<dbReference type="UniPathway" id="UPA00241">
    <property type="reaction ID" value="UER00352"/>
</dbReference>
<dbReference type="GO" id="GO:0004594">
    <property type="term" value="F:pantothenate kinase activity"/>
    <property type="evidence" value="ECO:0007669"/>
    <property type="project" value="UniProtKB-UniRule"/>
</dbReference>
<dbReference type="OrthoDB" id="482945at2"/>